<dbReference type="InterPro" id="IPR017868">
    <property type="entry name" value="Filamin/ABP280_repeat-like"/>
</dbReference>
<keyword evidence="2" id="KW-0677">Repeat</keyword>
<dbReference type="FunFam" id="2.60.40.10:FF:000001">
    <property type="entry name" value="Filamin-C isoform b"/>
    <property type="match status" value="1"/>
</dbReference>
<evidence type="ECO:0000256" key="2">
    <source>
        <dbReference type="ARBA" id="ARBA00022737"/>
    </source>
</evidence>
<dbReference type="InterPro" id="IPR001298">
    <property type="entry name" value="Filamin/ABP280_rpt"/>
</dbReference>
<dbReference type="Proteomes" id="UP000694412">
    <property type="component" value="Unassembled WGS sequence"/>
</dbReference>
<dbReference type="SMART" id="SM00557">
    <property type="entry name" value="IG_FLMN"/>
    <property type="match status" value="4"/>
</dbReference>
<feature type="repeat" description="Filamin" evidence="3">
    <location>
        <begin position="67"/>
        <end position="130"/>
    </location>
</feature>
<feature type="repeat" description="Filamin" evidence="3">
    <location>
        <begin position="248"/>
        <end position="342"/>
    </location>
</feature>
<name>A0A8C2SVV9_COTJA</name>
<reference evidence="4" key="2">
    <citation type="submission" date="2025-09" db="UniProtKB">
        <authorList>
            <consortium name="Ensembl"/>
        </authorList>
    </citation>
    <scope>IDENTIFICATION</scope>
</reference>
<dbReference type="Ensembl" id="ENSCJPT00005005767.1">
    <property type="protein sequence ID" value="ENSCJPP00005003201.1"/>
    <property type="gene ID" value="ENSCJPG00005003399.1"/>
</dbReference>
<feature type="repeat" description="Filamin" evidence="3">
    <location>
        <begin position="383"/>
        <end position="405"/>
    </location>
</feature>
<dbReference type="InterPro" id="IPR044801">
    <property type="entry name" value="Filamin"/>
</dbReference>
<dbReference type="GO" id="GO:0051015">
    <property type="term" value="F:actin filament binding"/>
    <property type="evidence" value="ECO:0007669"/>
    <property type="project" value="InterPro"/>
</dbReference>
<evidence type="ECO:0000256" key="1">
    <source>
        <dbReference type="ARBA" id="ARBA00009238"/>
    </source>
</evidence>
<evidence type="ECO:0000256" key="3">
    <source>
        <dbReference type="PROSITE-ProRule" id="PRU00087"/>
    </source>
</evidence>
<feature type="repeat" description="Filamin" evidence="3">
    <location>
        <begin position="484"/>
        <end position="567"/>
    </location>
</feature>
<dbReference type="GO" id="GO:0030036">
    <property type="term" value="P:actin cytoskeleton organization"/>
    <property type="evidence" value="ECO:0007669"/>
    <property type="project" value="InterPro"/>
</dbReference>
<dbReference type="PANTHER" id="PTHR38537:SF7">
    <property type="entry name" value="FILAMIN-B"/>
    <property type="match status" value="1"/>
</dbReference>
<dbReference type="PROSITE" id="PS50194">
    <property type="entry name" value="FILAMIN_REPEAT"/>
    <property type="match status" value="6"/>
</dbReference>
<reference evidence="4" key="1">
    <citation type="submission" date="2025-08" db="UniProtKB">
        <authorList>
            <consortium name="Ensembl"/>
        </authorList>
    </citation>
    <scope>IDENTIFICATION</scope>
</reference>
<keyword evidence="5" id="KW-1185">Reference proteome</keyword>
<dbReference type="GeneTree" id="ENSGT00940000153588"/>
<comment type="similarity">
    <text evidence="1">Belongs to the filamin family.</text>
</comment>
<dbReference type="Pfam" id="PF00630">
    <property type="entry name" value="Filamin"/>
    <property type="match status" value="5"/>
</dbReference>
<protein>
    <submittedName>
        <fullName evidence="4">Uncharacterized protein</fullName>
    </submittedName>
</protein>
<proteinExistence type="inferred from homology"/>
<dbReference type="SUPFAM" id="SSF81296">
    <property type="entry name" value="E set domains"/>
    <property type="match status" value="6"/>
</dbReference>
<dbReference type="Gene3D" id="2.60.40.10">
    <property type="entry name" value="Immunoglobulins"/>
    <property type="match status" value="7"/>
</dbReference>
<feature type="repeat" description="Filamin" evidence="3">
    <location>
        <begin position="20"/>
        <end position="61"/>
    </location>
</feature>
<accession>A0A8C2SVV9</accession>
<dbReference type="InterPro" id="IPR013783">
    <property type="entry name" value="Ig-like_fold"/>
</dbReference>
<dbReference type="InterPro" id="IPR014756">
    <property type="entry name" value="Ig_E-set"/>
</dbReference>
<evidence type="ECO:0000313" key="5">
    <source>
        <dbReference type="Proteomes" id="UP000694412"/>
    </source>
</evidence>
<dbReference type="PANTHER" id="PTHR38537">
    <property type="entry name" value="JITTERBUG, ISOFORM N"/>
    <property type="match status" value="1"/>
</dbReference>
<organism evidence="4 5">
    <name type="scientific">Coturnix japonica</name>
    <name type="common">Japanese quail</name>
    <name type="synonym">Coturnix coturnix japonica</name>
    <dbReference type="NCBI Taxonomy" id="93934"/>
    <lineage>
        <taxon>Eukaryota</taxon>
        <taxon>Metazoa</taxon>
        <taxon>Chordata</taxon>
        <taxon>Craniata</taxon>
        <taxon>Vertebrata</taxon>
        <taxon>Euteleostomi</taxon>
        <taxon>Archelosauria</taxon>
        <taxon>Archosauria</taxon>
        <taxon>Dinosauria</taxon>
        <taxon>Saurischia</taxon>
        <taxon>Theropoda</taxon>
        <taxon>Coelurosauria</taxon>
        <taxon>Aves</taxon>
        <taxon>Neognathae</taxon>
        <taxon>Galloanserae</taxon>
        <taxon>Galliformes</taxon>
        <taxon>Phasianidae</taxon>
        <taxon>Perdicinae</taxon>
        <taxon>Coturnix</taxon>
    </lineage>
</organism>
<feature type="repeat" description="Filamin" evidence="3">
    <location>
        <begin position="169"/>
        <end position="247"/>
    </location>
</feature>
<evidence type="ECO:0000313" key="4">
    <source>
        <dbReference type="Ensembl" id="ENSCJPP00005003201.1"/>
    </source>
</evidence>
<sequence>MGFFPPIGDVSIGIKCAPGVVGPSEADLDFDIIRNDNDTFTVRYTPKGAGMHTIMVLFADQVGPYRGYGARYGGIMGLGKPTHFTVHTKGAGRAALEVEVNGANKGDAAKDVDIKDNHDGTHTVTYTPIQQVYPLYPPISPYIPPLEPPDPHIPLYPLHSYPRISPYWSLHGGQPGVPARFTIDTKGAGTGGLGLTVEGPCEAPIECQDHGDGTCSVSYLPSKAGDYTINILFAGSHVPGSPFLAPITAPFDPTKVTCEGPGLEKGVVGQRSHFRVDCSRAGSAELSIGIESNMGTQAEVCVEDNGDGTYNIGYTALSPGPYSVAVLYGGQPVPHFPATVCVEPAAEATGVKVYGPGVEGKGELWGYMGVYGGLIALSSPPIGPHTVEVSYGGLPAPHSPFRVPVSDGCDPSRVRVHGPGIGGGVTNQPNFLWGVTLGGLPLTPIVRSPIGCPTGGPPLSLMGGPIGGVPHCWVPLLTPTCGSGPGLGPTIQLGEQTLLTVDAKAAGPGKVTCAVRAPDGAEADVDVVENEDGTFDIFYTAPQPGKYIICVRFGGEHVPNSPFQVMVSAMCHRG</sequence>
<dbReference type="AlphaFoldDB" id="A0A8C2SVV9"/>